<accession>X1IZ61</accession>
<evidence type="ECO:0000313" key="1">
    <source>
        <dbReference type="EMBL" id="GAH62843.1"/>
    </source>
</evidence>
<sequence>EIIIDKEARDAWVAALPTAKQVVIMEETFTTEANRLVANAKYDYVRGYITKGTMVSRLQLLDLPDSAIEFHVMDADEDRTRKRNDDRLVVIKDMWMKDVEPDFMVISAWAMDIIVDEEALNLWLDDTYFDKMKGVRIPEVPPKPPAVTVATLRTGFRAGILSASELAAELTKRGYSAGDIELMIAVELSKVKPETYPVMPLGTLKKAFREQIITEERFRDELEARRYTPDDIATMVAVEVKALMEELAVMPAQIKVVSLG</sequence>
<proteinExistence type="predicted"/>
<feature type="non-terminal residue" evidence="1">
    <location>
        <position position="260"/>
    </location>
</feature>
<protein>
    <submittedName>
        <fullName evidence="1">Uncharacterized protein</fullName>
    </submittedName>
</protein>
<gene>
    <name evidence="1" type="ORF">S03H2_51959</name>
</gene>
<reference evidence="1" key="1">
    <citation type="journal article" date="2014" name="Front. Microbiol.">
        <title>High frequency of phylogenetically diverse reductive dehalogenase-homologous genes in deep subseafloor sedimentary metagenomes.</title>
        <authorList>
            <person name="Kawai M."/>
            <person name="Futagami T."/>
            <person name="Toyoda A."/>
            <person name="Takaki Y."/>
            <person name="Nishi S."/>
            <person name="Hori S."/>
            <person name="Arai W."/>
            <person name="Tsubouchi T."/>
            <person name="Morono Y."/>
            <person name="Uchiyama I."/>
            <person name="Ito T."/>
            <person name="Fujiyama A."/>
            <person name="Inagaki F."/>
            <person name="Takami H."/>
        </authorList>
    </citation>
    <scope>NUCLEOTIDE SEQUENCE</scope>
    <source>
        <strain evidence="1">Expedition CK06-06</strain>
    </source>
</reference>
<comment type="caution">
    <text evidence="1">The sequence shown here is derived from an EMBL/GenBank/DDBJ whole genome shotgun (WGS) entry which is preliminary data.</text>
</comment>
<feature type="non-terminal residue" evidence="1">
    <location>
        <position position="1"/>
    </location>
</feature>
<organism evidence="1">
    <name type="scientific">marine sediment metagenome</name>
    <dbReference type="NCBI Taxonomy" id="412755"/>
    <lineage>
        <taxon>unclassified sequences</taxon>
        <taxon>metagenomes</taxon>
        <taxon>ecological metagenomes</taxon>
    </lineage>
</organism>
<dbReference type="EMBL" id="BARU01032995">
    <property type="protein sequence ID" value="GAH62843.1"/>
    <property type="molecule type" value="Genomic_DNA"/>
</dbReference>
<dbReference type="AlphaFoldDB" id="X1IZ61"/>
<name>X1IZ61_9ZZZZ</name>